<evidence type="ECO:0000259" key="7">
    <source>
        <dbReference type="PROSITE" id="PS51767"/>
    </source>
</evidence>
<feature type="chain" id="PRO_5039588596" description="Peptidase A1 domain-containing protein" evidence="6">
    <location>
        <begin position="27"/>
        <end position="519"/>
    </location>
</feature>
<dbReference type="PANTHER" id="PTHR13683:SF835">
    <property type="entry name" value="PEPTIDASE A1 DOMAIN-CONTAINING PROTEIN"/>
    <property type="match status" value="1"/>
</dbReference>
<accession>A0A9D4UL64</accession>
<dbReference type="PANTHER" id="PTHR13683">
    <property type="entry name" value="ASPARTYL PROTEASES"/>
    <property type="match status" value="1"/>
</dbReference>
<dbReference type="Proteomes" id="UP000886520">
    <property type="component" value="Chromosome 15"/>
</dbReference>
<feature type="active site" evidence="5">
    <location>
        <position position="134"/>
    </location>
</feature>
<name>A0A9D4UL64_ADICA</name>
<dbReference type="PROSITE" id="PS51767">
    <property type="entry name" value="PEPTIDASE_A1"/>
    <property type="match status" value="1"/>
</dbReference>
<dbReference type="AlphaFoldDB" id="A0A9D4UL64"/>
<dbReference type="Pfam" id="PF14543">
    <property type="entry name" value="TAXi_N"/>
    <property type="match status" value="1"/>
</dbReference>
<dbReference type="EMBL" id="JABFUD020000015">
    <property type="protein sequence ID" value="KAI5069614.1"/>
    <property type="molecule type" value="Genomic_DNA"/>
</dbReference>
<dbReference type="GO" id="GO:0006508">
    <property type="term" value="P:proteolysis"/>
    <property type="evidence" value="ECO:0007669"/>
    <property type="project" value="InterPro"/>
</dbReference>
<dbReference type="OrthoDB" id="2747330at2759"/>
<comment type="caution">
    <text evidence="8">The sequence shown here is derived from an EMBL/GenBank/DDBJ whole genome shotgun (WGS) entry which is preliminary data.</text>
</comment>
<keyword evidence="2" id="KW-0645">Protease</keyword>
<evidence type="ECO:0000256" key="5">
    <source>
        <dbReference type="PIRSR" id="PIRSR601461-1"/>
    </source>
</evidence>
<evidence type="ECO:0000256" key="2">
    <source>
        <dbReference type="ARBA" id="ARBA00022750"/>
    </source>
</evidence>
<dbReference type="PRINTS" id="PR00792">
    <property type="entry name" value="PEPSIN"/>
</dbReference>
<dbReference type="InterPro" id="IPR034161">
    <property type="entry name" value="Pepsin-like_plant"/>
</dbReference>
<evidence type="ECO:0000313" key="8">
    <source>
        <dbReference type="EMBL" id="KAI5069614.1"/>
    </source>
</evidence>
<keyword evidence="6" id="KW-0732">Signal</keyword>
<sequence>MQRALLTCALLLGCAIAVFVLPSCRADTTAARRLLAELRDELRRREGGITFPVYHRSLQNGEYKKGPGQARSTLDTSDIMAAPTPTQINDSNPSNNTIPPDMKSTIVTLNEPFGQFFAVFDIGTPSIDTAVIIDTGSQLLWIQCQPCIECGAQADGYEIFNPNKSTSFSFLRCTTDNECPGDDSVATTCNPNGLCFYHVTYGDKSNSSGYLSRDTLTVGMATLGASASQHKDLLFGCGYINNGIESQLNASGLMGLDRGPFSLITQLDVNVFAHCLPDRIQSTKVSGYLTLGPSPLTSNITLKYTPMIQNNASAFLSQFYYMNMTGISVDGQLLDIPSSAFEISPEGEAGGTIIDSGTTLTSFVEEAFTIVAEAFSLAVDSSFTKADAGNSDLLCYGVPLGQRETPKAPNVTLHFVDNLNLDLNTNHLFRLYGRDTTNNYYCMAFNNAGPIDSGGRNFIGNFQQQNFLVEYDIANSRIGFAPHICFQGSSSGSISVHSIKWLFSWRTLWVIPALLSLIL</sequence>
<gene>
    <name evidence="8" type="ORF">GOP47_0015915</name>
</gene>
<dbReference type="GO" id="GO:0004190">
    <property type="term" value="F:aspartic-type endopeptidase activity"/>
    <property type="evidence" value="ECO:0007669"/>
    <property type="project" value="UniProtKB-KW"/>
</dbReference>
<keyword evidence="9" id="KW-1185">Reference proteome</keyword>
<dbReference type="Pfam" id="PF14541">
    <property type="entry name" value="TAXi_C"/>
    <property type="match status" value="1"/>
</dbReference>
<keyword evidence="3" id="KW-0378">Hydrolase</keyword>
<protein>
    <recommendedName>
        <fullName evidence="7">Peptidase A1 domain-containing protein</fullName>
    </recommendedName>
</protein>
<dbReference type="InterPro" id="IPR021109">
    <property type="entry name" value="Peptidase_aspartic_dom_sf"/>
</dbReference>
<reference evidence="8" key="1">
    <citation type="submission" date="2021-01" db="EMBL/GenBank/DDBJ databases">
        <title>Adiantum capillus-veneris genome.</title>
        <authorList>
            <person name="Fang Y."/>
            <person name="Liao Q."/>
        </authorList>
    </citation>
    <scope>NUCLEOTIDE SEQUENCE</scope>
    <source>
        <strain evidence="8">H3</strain>
        <tissue evidence="8">Leaf</tissue>
    </source>
</reference>
<keyword evidence="4" id="KW-0325">Glycoprotein</keyword>
<dbReference type="InterPro" id="IPR001461">
    <property type="entry name" value="Aspartic_peptidase_A1"/>
</dbReference>
<evidence type="ECO:0000256" key="1">
    <source>
        <dbReference type="ARBA" id="ARBA00007447"/>
    </source>
</evidence>
<feature type="signal peptide" evidence="6">
    <location>
        <begin position="1"/>
        <end position="26"/>
    </location>
</feature>
<dbReference type="Gene3D" id="2.40.70.10">
    <property type="entry name" value="Acid Proteases"/>
    <property type="match status" value="2"/>
</dbReference>
<dbReference type="InterPro" id="IPR033121">
    <property type="entry name" value="PEPTIDASE_A1"/>
</dbReference>
<feature type="domain" description="Peptidase A1" evidence="7">
    <location>
        <begin position="116"/>
        <end position="481"/>
    </location>
</feature>
<keyword evidence="2" id="KW-0064">Aspartyl protease</keyword>
<comment type="similarity">
    <text evidence="1">Belongs to the peptidase A1 family.</text>
</comment>
<dbReference type="CDD" id="cd05476">
    <property type="entry name" value="pepsin_A_like_plant"/>
    <property type="match status" value="1"/>
</dbReference>
<evidence type="ECO:0000313" key="9">
    <source>
        <dbReference type="Proteomes" id="UP000886520"/>
    </source>
</evidence>
<dbReference type="SUPFAM" id="SSF50630">
    <property type="entry name" value="Acid proteases"/>
    <property type="match status" value="1"/>
</dbReference>
<dbReference type="InterPro" id="IPR032799">
    <property type="entry name" value="TAXi_C"/>
</dbReference>
<proteinExistence type="inferred from homology"/>
<evidence type="ECO:0000256" key="3">
    <source>
        <dbReference type="ARBA" id="ARBA00022801"/>
    </source>
</evidence>
<feature type="active site" evidence="5">
    <location>
        <position position="355"/>
    </location>
</feature>
<organism evidence="8 9">
    <name type="scientific">Adiantum capillus-veneris</name>
    <name type="common">Maidenhair fern</name>
    <dbReference type="NCBI Taxonomy" id="13818"/>
    <lineage>
        <taxon>Eukaryota</taxon>
        <taxon>Viridiplantae</taxon>
        <taxon>Streptophyta</taxon>
        <taxon>Embryophyta</taxon>
        <taxon>Tracheophyta</taxon>
        <taxon>Polypodiopsida</taxon>
        <taxon>Polypodiidae</taxon>
        <taxon>Polypodiales</taxon>
        <taxon>Pteridineae</taxon>
        <taxon>Pteridaceae</taxon>
        <taxon>Vittarioideae</taxon>
        <taxon>Adiantum</taxon>
    </lineage>
</organism>
<dbReference type="InterPro" id="IPR032861">
    <property type="entry name" value="TAXi_N"/>
</dbReference>
<evidence type="ECO:0000256" key="4">
    <source>
        <dbReference type="ARBA" id="ARBA00023180"/>
    </source>
</evidence>
<evidence type="ECO:0000256" key="6">
    <source>
        <dbReference type="SAM" id="SignalP"/>
    </source>
</evidence>